<organism evidence="1">
    <name type="scientific">bioreactor metagenome</name>
    <dbReference type="NCBI Taxonomy" id="1076179"/>
    <lineage>
        <taxon>unclassified sequences</taxon>
        <taxon>metagenomes</taxon>
        <taxon>ecological metagenomes</taxon>
    </lineage>
</organism>
<sequence>MPCGCKKSTVNDKRPDSPCVFCAHKHITTARALYALEIGYRDINKSDAIGQLILAAWHLQSEHFELAMRCRDGWLKIERMQPAAPLLEELQTAAWSLVVEANKTEQEAK</sequence>
<protein>
    <submittedName>
        <fullName evidence="1">Uncharacterized protein</fullName>
    </submittedName>
</protein>
<comment type="caution">
    <text evidence="1">The sequence shown here is derived from an EMBL/GenBank/DDBJ whole genome shotgun (WGS) entry which is preliminary data.</text>
</comment>
<proteinExistence type="predicted"/>
<dbReference type="AlphaFoldDB" id="A0A645DCJ9"/>
<reference evidence="1" key="1">
    <citation type="submission" date="2019-08" db="EMBL/GenBank/DDBJ databases">
        <authorList>
            <person name="Kucharzyk K."/>
            <person name="Murdoch R.W."/>
            <person name="Higgins S."/>
            <person name="Loffler F."/>
        </authorList>
    </citation>
    <scope>NUCLEOTIDE SEQUENCE</scope>
</reference>
<name>A0A645DCJ9_9ZZZZ</name>
<evidence type="ECO:0000313" key="1">
    <source>
        <dbReference type="EMBL" id="MPM86748.1"/>
    </source>
</evidence>
<dbReference type="EMBL" id="VSSQ01034718">
    <property type="protein sequence ID" value="MPM86748.1"/>
    <property type="molecule type" value="Genomic_DNA"/>
</dbReference>
<accession>A0A645DCJ9</accession>
<gene>
    <name evidence="1" type="ORF">SDC9_133839</name>
</gene>